<feature type="region of interest" description="Disordered" evidence="1">
    <location>
        <begin position="123"/>
        <end position="200"/>
    </location>
</feature>
<proteinExistence type="predicted"/>
<dbReference type="AlphaFoldDB" id="A0A8R2M109"/>
<protein>
    <submittedName>
        <fullName evidence="2">Uncharacterized protein</fullName>
    </submittedName>
</protein>
<reference evidence="3" key="1">
    <citation type="journal article" date="2008" name="Insect Biochem. Mol. Biol.">
        <title>The genome of a lepidopteran model insect, the silkworm Bombyx mori.</title>
        <authorList>
            <consortium name="International Silkworm Genome Consortium"/>
        </authorList>
    </citation>
    <scope>NUCLEOTIDE SEQUENCE [LARGE SCALE GENOMIC DNA]</scope>
    <source>
        <strain evidence="3">p50T</strain>
    </source>
</reference>
<accession>A0A8R2M109</accession>
<feature type="compositionally biased region" description="Basic residues" evidence="1">
    <location>
        <begin position="168"/>
        <end position="178"/>
    </location>
</feature>
<dbReference type="Proteomes" id="UP000005204">
    <property type="component" value="Unassembled WGS sequence"/>
</dbReference>
<dbReference type="EnsemblMetazoa" id="XM_038014153.1">
    <property type="protein sequence ID" value="XP_037870081.1"/>
    <property type="gene ID" value="LOC119629159"/>
</dbReference>
<keyword evidence="3" id="KW-1185">Reference proteome</keyword>
<feature type="region of interest" description="Disordered" evidence="1">
    <location>
        <begin position="232"/>
        <end position="258"/>
    </location>
</feature>
<evidence type="ECO:0000256" key="1">
    <source>
        <dbReference type="SAM" id="MobiDB-lite"/>
    </source>
</evidence>
<sequence>MDDELYRNTIELINKVNRDFEWKNSRDIDEDYVDMDLMTGNFRDDFEFLQDNNNAYRMRPKTKRIYFIRNPEILEAYVNNDNNAERFPSQNWKNNDLVHYLDALRRFSGNNEAKEAQMSAEAFQDGDGVVQRNSANENNVIDKYSAEKRTDDSVTERYDRDDKNEGKKRFKNKSKAKSLKNDWQKIGGNHGANRDALKPEGMFENTKRWPGEERPEYDYRFPKKYEFKGKGREFKNNWDSNRNDWDGDRKKSKKYSRNKDGMIGRTFIPFVGKRGIYDE</sequence>
<name>A0A8R2M109_BOMMO</name>
<feature type="compositionally biased region" description="Basic and acidic residues" evidence="1">
    <location>
        <begin position="144"/>
        <end position="167"/>
    </location>
</feature>
<evidence type="ECO:0000313" key="3">
    <source>
        <dbReference type="Proteomes" id="UP000005204"/>
    </source>
</evidence>
<feature type="compositionally biased region" description="Basic and acidic residues" evidence="1">
    <location>
        <begin position="232"/>
        <end position="249"/>
    </location>
</feature>
<evidence type="ECO:0000313" key="2">
    <source>
        <dbReference type="EnsemblMetazoa" id="XP_037870081.1"/>
    </source>
</evidence>
<organism evidence="2 3">
    <name type="scientific">Bombyx mori</name>
    <name type="common">Silk moth</name>
    <dbReference type="NCBI Taxonomy" id="7091"/>
    <lineage>
        <taxon>Eukaryota</taxon>
        <taxon>Metazoa</taxon>
        <taxon>Ecdysozoa</taxon>
        <taxon>Arthropoda</taxon>
        <taxon>Hexapoda</taxon>
        <taxon>Insecta</taxon>
        <taxon>Pterygota</taxon>
        <taxon>Neoptera</taxon>
        <taxon>Endopterygota</taxon>
        <taxon>Lepidoptera</taxon>
        <taxon>Glossata</taxon>
        <taxon>Ditrysia</taxon>
        <taxon>Bombycoidea</taxon>
        <taxon>Bombycidae</taxon>
        <taxon>Bombycinae</taxon>
        <taxon>Bombyx</taxon>
    </lineage>
</organism>
<reference evidence="2" key="2">
    <citation type="submission" date="2022-06" db="UniProtKB">
        <authorList>
            <consortium name="EnsemblMetazoa"/>
        </authorList>
    </citation>
    <scope>IDENTIFICATION</scope>
    <source>
        <strain evidence="2">p50T (Dazao)</strain>
    </source>
</reference>